<sequence>MAQTPTRRLSSEHQMDNTDSRDSKVRSAEETLRKVNQDLERLQEELAHQLNQDGQPLGDRGVKLLEEIRTLEGLAHRLRSQIESKHPIVNPIPTPPAPAAQEEPVSPKPKPQRKEGQVVTGLLLAFLSACVLSLFNVTLKILLKLSPEPRLVLGLFPVDGLITPGLGNSLLILFLRMIVIMLVFPILATVLYPSVWSDLKRFIESNDYDHMLKVVGSGFFLFLSQVCIYIAIGNIPTGIAITIFFIYPIVTVFASWALFGDRPNLARIIAMIVILAGGIMALPQGGIEGNTNLGISAAIGAGVTFAGYVLLVGMGTKKLHPIPFSLVSFAAIFVFSGISLLFPLPEGLGVVIEPNTQMGLLIGGTILGLLTLGSYLLNNFAIRFAGPALASIVGASGPALTALFSLFLIAEALRTQQWIGLGLVSLGVLGMSLERMLAPKKA</sequence>
<feature type="domain" description="EamA" evidence="4">
    <location>
        <begin position="168"/>
        <end position="280"/>
    </location>
</feature>
<feature type="transmembrane region" description="Helical" evidence="3">
    <location>
        <begin position="170"/>
        <end position="192"/>
    </location>
</feature>
<evidence type="ECO:0000313" key="5">
    <source>
        <dbReference type="EMBL" id="MDJ1170189.1"/>
    </source>
</evidence>
<feature type="region of interest" description="Disordered" evidence="2">
    <location>
        <begin position="1"/>
        <end position="36"/>
    </location>
</feature>
<gene>
    <name evidence="5" type="ORF">PMG71_12185</name>
</gene>
<evidence type="ECO:0000259" key="4">
    <source>
        <dbReference type="Pfam" id="PF00892"/>
    </source>
</evidence>
<feature type="domain" description="EamA" evidence="4">
    <location>
        <begin position="293"/>
        <end position="432"/>
    </location>
</feature>
<evidence type="ECO:0000256" key="1">
    <source>
        <dbReference type="ARBA" id="ARBA00007362"/>
    </source>
</evidence>
<feature type="transmembrane region" description="Helical" evidence="3">
    <location>
        <begin position="389"/>
        <end position="410"/>
    </location>
</feature>
<feature type="transmembrane region" description="Helical" evidence="3">
    <location>
        <begin position="324"/>
        <end position="344"/>
    </location>
</feature>
<feature type="transmembrane region" description="Helical" evidence="3">
    <location>
        <begin position="212"/>
        <end position="232"/>
    </location>
</feature>
<keyword evidence="3" id="KW-1133">Transmembrane helix</keyword>
<evidence type="ECO:0000313" key="6">
    <source>
        <dbReference type="Proteomes" id="UP001235303"/>
    </source>
</evidence>
<organism evidence="5 6">
    <name type="scientific">Roseofilum acuticapitatum BLCC-M154</name>
    <dbReference type="NCBI Taxonomy" id="3022444"/>
    <lineage>
        <taxon>Bacteria</taxon>
        <taxon>Bacillati</taxon>
        <taxon>Cyanobacteriota</taxon>
        <taxon>Cyanophyceae</taxon>
        <taxon>Desertifilales</taxon>
        <taxon>Desertifilaceae</taxon>
        <taxon>Roseofilum</taxon>
        <taxon>Roseofilum acuticapitatum</taxon>
    </lineage>
</organism>
<feature type="transmembrane region" description="Helical" evidence="3">
    <location>
        <begin position="293"/>
        <end position="312"/>
    </location>
</feature>
<feature type="region of interest" description="Disordered" evidence="2">
    <location>
        <begin position="85"/>
        <end position="113"/>
    </location>
</feature>
<dbReference type="InterPro" id="IPR037185">
    <property type="entry name" value="EmrE-like"/>
</dbReference>
<evidence type="ECO:0000256" key="2">
    <source>
        <dbReference type="SAM" id="MobiDB-lite"/>
    </source>
</evidence>
<dbReference type="EMBL" id="JAQOSP010000082">
    <property type="protein sequence ID" value="MDJ1170189.1"/>
    <property type="molecule type" value="Genomic_DNA"/>
</dbReference>
<proteinExistence type="inferred from homology"/>
<name>A0ABT7ATF8_9CYAN</name>
<keyword evidence="3" id="KW-0472">Membrane</keyword>
<feature type="transmembrane region" description="Helical" evidence="3">
    <location>
        <begin position="416"/>
        <end position="433"/>
    </location>
</feature>
<protein>
    <submittedName>
        <fullName evidence="5">DMT family transporter</fullName>
    </submittedName>
</protein>
<feature type="transmembrane region" description="Helical" evidence="3">
    <location>
        <begin position="356"/>
        <end position="377"/>
    </location>
</feature>
<dbReference type="RefSeq" id="WP_283753946.1">
    <property type="nucleotide sequence ID" value="NZ_JAQOSP010000082.1"/>
</dbReference>
<comment type="caution">
    <text evidence="5">The sequence shown here is derived from an EMBL/GenBank/DDBJ whole genome shotgun (WGS) entry which is preliminary data.</text>
</comment>
<keyword evidence="3" id="KW-0812">Transmembrane</keyword>
<keyword evidence="6" id="KW-1185">Reference proteome</keyword>
<dbReference type="PANTHER" id="PTHR22911">
    <property type="entry name" value="ACYL-MALONYL CONDENSING ENZYME-RELATED"/>
    <property type="match status" value="1"/>
</dbReference>
<evidence type="ECO:0000256" key="3">
    <source>
        <dbReference type="SAM" id="Phobius"/>
    </source>
</evidence>
<dbReference type="InterPro" id="IPR000620">
    <property type="entry name" value="EamA_dom"/>
</dbReference>
<dbReference type="Gene3D" id="1.10.3730.20">
    <property type="match status" value="1"/>
</dbReference>
<accession>A0ABT7ATF8</accession>
<comment type="similarity">
    <text evidence="1">Belongs to the EamA transporter family.</text>
</comment>
<reference evidence="5 6" key="1">
    <citation type="submission" date="2023-01" db="EMBL/GenBank/DDBJ databases">
        <title>Novel diversity within Roseofilum (Cyanobacteria; Desertifilaceae) from marine benthic mats with descriptions of four novel species.</title>
        <authorList>
            <person name="Wang Y."/>
            <person name="Berthold D.E."/>
            <person name="Hu J."/>
            <person name="Lefler F.W."/>
            <person name="Laughinghouse H.D. IV."/>
        </authorList>
    </citation>
    <scope>NUCLEOTIDE SEQUENCE [LARGE SCALE GENOMIC DNA]</scope>
    <source>
        <strain evidence="5 6">BLCC-M154</strain>
    </source>
</reference>
<dbReference type="Pfam" id="PF00892">
    <property type="entry name" value="EamA"/>
    <property type="match status" value="2"/>
</dbReference>
<dbReference type="PANTHER" id="PTHR22911:SF137">
    <property type="entry name" value="SOLUTE CARRIER FAMILY 35 MEMBER G2-RELATED"/>
    <property type="match status" value="1"/>
</dbReference>
<feature type="compositionally biased region" description="Basic and acidic residues" evidence="2">
    <location>
        <begin position="9"/>
        <end position="36"/>
    </location>
</feature>
<feature type="transmembrane region" description="Helical" evidence="3">
    <location>
        <begin position="238"/>
        <end position="259"/>
    </location>
</feature>
<feature type="transmembrane region" description="Helical" evidence="3">
    <location>
        <begin position="266"/>
        <end position="287"/>
    </location>
</feature>
<feature type="transmembrane region" description="Helical" evidence="3">
    <location>
        <begin position="118"/>
        <end position="143"/>
    </location>
</feature>
<dbReference type="Proteomes" id="UP001235303">
    <property type="component" value="Unassembled WGS sequence"/>
</dbReference>
<dbReference type="SUPFAM" id="SSF103481">
    <property type="entry name" value="Multidrug resistance efflux transporter EmrE"/>
    <property type="match status" value="2"/>
</dbReference>